<comment type="caution">
    <text evidence="1">The sequence shown here is derived from an EMBL/GenBank/DDBJ whole genome shotgun (WGS) entry which is preliminary data.</text>
</comment>
<evidence type="ECO:0000313" key="2">
    <source>
        <dbReference type="Proteomes" id="UP001596103"/>
    </source>
</evidence>
<dbReference type="RefSeq" id="WP_377710757.1">
    <property type="nucleotide sequence ID" value="NZ_JBHSMP010000011.1"/>
</dbReference>
<protein>
    <submittedName>
        <fullName evidence="1">Uncharacterized protein</fullName>
    </submittedName>
</protein>
<dbReference type="EMBL" id="JBHSMP010000011">
    <property type="protein sequence ID" value="MFC5428802.1"/>
    <property type="molecule type" value="Genomic_DNA"/>
</dbReference>
<name>A0ABW0J6W7_9BURK</name>
<dbReference type="Proteomes" id="UP001596103">
    <property type="component" value="Unassembled WGS sequence"/>
</dbReference>
<organism evidence="1 2">
    <name type="scientific">Paraburkholderia denitrificans</name>
    <dbReference type="NCBI Taxonomy" id="694025"/>
    <lineage>
        <taxon>Bacteria</taxon>
        <taxon>Pseudomonadati</taxon>
        <taxon>Pseudomonadota</taxon>
        <taxon>Betaproteobacteria</taxon>
        <taxon>Burkholderiales</taxon>
        <taxon>Burkholderiaceae</taxon>
        <taxon>Paraburkholderia</taxon>
    </lineage>
</organism>
<reference evidence="2" key="1">
    <citation type="journal article" date="2019" name="Int. J. Syst. Evol. Microbiol.">
        <title>The Global Catalogue of Microorganisms (GCM) 10K type strain sequencing project: providing services to taxonomists for standard genome sequencing and annotation.</title>
        <authorList>
            <consortium name="The Broad Institute Genomics Platform"/>
            <consortium name="The Broad Institute Genome Sequencing Center for Infectious Disease"/>
            <person name="Wu L."/>
            <person name="Ma J."/>
        </authorList>
    </citation>
    <scope>NUCLEOTIDE SEQUENCE [LARGE SCALE GENOMIC DNA]</scope>
    <source>
        <strain evidence="2">CCUG 56042</strain>
    </source>
</reference>
<proteinExistence type="predicted"/>
<gene>
    <name evidence="1" type="ORF">ACFPTO_08305</name>
</gene>
<accession>A0ABW0J6W7</accession>
<evidence type="ECO:0000313" key="1">
    <source>
        <dbReference type="EMBL" id="MFC5428802.1"/>
    </source>
</evidence>
<keyword evidence="2" id="KW-1185">Reference proteome</keyword>
<sequence length="80" mass="8981">MDVLLMNIYVVYLRSPAKLEGRSGLNGPHQGWNGMSRESNQFAAIMQKAGMSKMQKTKTLNFRMPLVPRALSAGRRKAGW</sequence>